<dbReference type="EMBL" id="JACEIK010008479">
    <property type="protein sequence ID" value="MCE3051382.1"/>
    <property type="molecule type" value="Genomic_DNA"/>
</dbReference>
<name>A0ABS8WNF3_DATST</name>
<feature type="region of interest" description="Disordered" evidence="1">
    <location>
        <begin position="1"/>
        <end position="20"/>
    </location>
</feature>
<reference evidence="2 3" key="1">
    <citation type="journal article" date="2021" name="BMC Genomics">
        <title>Datura genome reveals duplications of psychoactive alkaloid biosynthetic genes and high mutation rate following tissue culture.</title>
        <authorList>
            <person name="Rajewski A."/>
            <person name="Carter-House D."/>
            <person name="Stajich J."/>
            <person name="Litt A."/>
        </authorList>
    </citation>
    <scope>NUCLEOTIDE SEQUENCE [LARGE SCALE GENOMIC DNA]</scope>
    <source>
        <strain evidence="2">AR-01</strain>
    </source>
</reference>
<sequence>SFQPMNRLATHHIPGKDINERSLPVLKQGEPLSHGLRITLNACQDCKNGSVAPDDHCVLAQYKGLTPSGALRSSPHSR</sequence>
<feature type="non-terminal residue" evidence="2">
    <location>
        <position position="78"/>
    </location>
</feature>
<organism evidence="2 3">
    <name type="scientific">Datura stramonium</name>
    <name type="common">Jimsonweed</name>
    <name type="synonym">Common thornapple</name>
    <dbReference type="NCBI Taxonomy" id="4076"/>
    <lineage>
        <taxon>Eukaryota</taxon>
        <taxon>Viridiplantae</taxon>
        <taxon>Streptophyta</taxon>
        <taxon>Embryophyta</taxon>
        <taxon>Tracheophyta</taxon>
        <taxon>Spermatophyta</taxon>
        <taxon>Magnoliopsida</taxon>
        <taxon>eudicotyledons</taxon>
        <taxon>Gunneridae</taxon>
        <taxon>Pentapetalae</taxon>
        <taxon>asterids</taxon>
        <taxon>lamiids</taxon>
        <taxon>Solanales</taxon>
        <taxon>Solanaceae</taxon>
        <taxon>Solanoideae</taxon>
        <taxon>Datureae</taxon>
        <taxon>Datura</taxon>
    </lineage>
</organism>
<dbReference type="Proteomes" id="UP000823775">
    <property type="component" value="Unassembled WGS sequence"/>
</dbReference>
<protein>
    <submittedName>
        <fullName evidence="2">Uncharacterized protein</fullName>
    </submittedName>
</protein>
<keyword evidence="3" id="KW-1185">Reference proteome</keyword>
<evidence type="ECO:0000313" key="3">
    <source>
        <dbReference type="Proteomes" id="UP000823775"/>
    </source>
</evidence>
<evidence type="ECO:0000256" key="1">
    <source>
        <dbReference type="SAM" id="MobiDB-lite"/>
    </source>
</evidence>
<evidence type="ECO:0000313" key="2">
    <source>
        <dbReference type="EMBL" id="MCE3051382.1"/>
    </source>
</evidence>
<comment type="caution">
    <text evidence="2">The sequence shown here is derived from an EMBL/GenBank/DDBJ whole genome shotgun (WGS) entry which is preliminary data.</text>
</comment>
<feature type="non-terminal residue" evidence="2">
    <location>
        <position position="1"/>
    </location>
</feature>
<accession>A0ABS8WNF3</accession>
<gene>
    <name evidence="2" type="ORF">HAX54_049675</name>
</gene>
<proteinExistence type="predicted"/>